<dbReference type="AlphaFoldDB" id="S7WZT3"/>
<dbReference type="EMBL" id="ATNM01000065">
    <property type="protein sequence ID" value="EPR69428.1"/>
    <property type="molecule type" value="Genomic_DNA"/>
</dbReference>
<dbReference type="STRING" id="641524.ADICYQ_1530"/>
<keyword evidence="1" id="KW-0326">Glycosidase</keyword>
<organism evidence="1 2">
    <name type="scientific">Cyclobacterium qasimii M12-11B</name>
    <dbReference type="NCBI Taxonomy" id="641524"/>
    <lineage>
        <taxon>Bacteria</taxon>
        <taxon>Pseudomonadati</taxon>
        <taxon>Bacteroidota</taxon>
        <taxon>Cytophagia</taxon>
        <taxon>Cytophagales</taxon>
        <taxon>Cyclobacteriaceae</taxon>
        <taxon>Cyclobacterium</taxon>
    </lineage>
</organism>
<keyword evidence="1" id="KW-0378">Hydrolase</keyword>
<reference evidence="1 2" key="1">
    <citation type="journal article" date="2013" name="Genome Announc.">
        <title>Draft Genome Sequence of Cyclobacterium qasimii Strain M12-11BT, Isolated from Arctic Marine Sediment.</title>
        <authorList>
            <person name="Shivaji S."/>
            <person name="Ara S."/>
            <person name="Singh A."/>
            <person name="Kumar Pinnaka A."/>
        </authorList>
    </citation>
    <scope>NUCLEOTIDE SEQUENCE [LARGE SCALE GENOMIC DNA]</scope>
    <source>
        <strain evidence="1 2">M12-11B</strain>
    </source>
</reference>
<sequence length="88" mass="10141">MIWNNNKSLDKKTATFRTPLTAAISKDEGKSWKHLKVLENDPEGFFCYTAISFVDNEVLLGYMAAERLGLKEKIPLVVRKLNLDEFYD</sequence>
<evidence type="ECO:0000313" key="1">
    <source>
        <dbReference type="EMBL" id="EPR69428.1"/>
    </source>
</evidence>
<accession>S7WZT3</accession>
<proteinExistence type="predicted"/>
<dbReference type="CDD" id="cd15482">
    <property type="entry name" value="Sialidase_non-viral"/>
    <property type="match status" value="1"/>
</dbReference>
<dbReference type="Proteomes" id="UP000014974">
    <property type="component" value="Unassembled WGS sequence"/>
</dbReference>
<dbReference type="SUPFAM" id="SSF50939">
    <property type="entry name" value="Sialidases"/>
    <property type="match status" value="1"/>
</dbReference>
<name>S7WZT3_9BACT</name>
<dbReference type="eggNOG" id="COG4409">
    <property type="taxonomic scope" value="Bacteria"/>
</dbReference>
<gene>
    <name evidence="1" type="ORF">ADICYQ_1530</name>
</gene>
<protein>
    <submittedName>
        <fullName evidence="1">Sialidase</fullName>
        <ecNumber evidence="1">3.2.1.18</ecNumber>
    </submittedName>
</protein>
<evidence type="ECO:0000313" key="2">
    <source>
        <dbReference type="Proteomes" id="UP000014974"/>
    </source>
</evidence>
<comment type="caution">
    <text evidence="1">The sequence shown here is derived from an EMBL/GenBank/DDBJ whole genome shotgun (WGS) entry which is preliminary data.</text>
</comment>
<dbReference type="InterPro" id="IPR036278">
    <property type="entry name" value="Sialidase_sf"/>
</dbReference>
<dbReference type="GO" id="GO:0004308">
    <property type="term" value="F:exo-alpha-sialidase activity"/>
    <property type="evidence" value="ECO:0007669"/>
    <property type="project" value="UniProtKB-EC"/>
</dbReference>
<dbReference type="EC" id="3.2.1.18" evidence="1"/>